<evidence type="ECO:0000256" key="1">
    <source>
        <dbReference type="SAM" id="MobiDB-lite"/>
    </source>
</evidence>
<feature type="compositionally biased region" description="Acidic residues" evidence="1">
    <location>
        <begin position="202"/>
        <end position="227"/>
    </location>
</feature>
<gene>
    <name evidence="2" type="ORF">MICPUCDRAFT_54150</name>
</gene>
<feature type="compositionally biased region" description="Low complexity" evidence="1">
    <location>
        <begin position="698"/>
        <end position="707"/>
    </location>
</feature>
<feature type="region of interest" description="Disordered" evidence="1">
    <location>
        <begin position="328"/>
        <end position="356"/>
    </location>
</feature>
<accession>C1N8M9</accession>
<name>C1N8M9_MICPC</name>
<evidence type="ECO:0000313" key="2">
    <source>
        <dbReference type="EMBL" id="EEH51733.1"/>
    </source>
</evidence>
<dbReference type="AlphaFoldDB" id="C1N8M9"/>
<proteinExistence type="predicted"/>
<dbReference type="KEGG" id="mpp:MICPUCDRAFT_54150"/>
<organism evidence="3">
    <name type="scientific">Micromonas pusilla (strain CCMP1545)</name>
    <name type="common">Picoplanktonic green alga</name>
    <dbReference type="NCBI Taxonomy" id="564608"/>
    <lineage>
        <taxon>Eukaryota</taxon>
        <taxon>Viridiplantae</taxon>
        <taxon>Chlorophyta</taxon>
        <taxon>Mamiellophyceae</taxon>
        <taxon>Mamiellales</taxon>
        <taxon>Mamiellaceae</taxon>
        <taxon>Micromonas</taxon>
    </lineage>
</organism>
<dbReference type="Proteomes" id="UP000001876">
    <property type="component" value="Unassembled WGS sequence"/>
</dbReference>
<feature type="region of interest" description="Disordered" evidence="1">
    <location>
        <begin position="202"/>
        <end position="236"/>
    </location>
</feature>
<feature type="compositionally biased region" description="Low complexity" evidence="1">
    <location>
        <begin position="723"/>
        <end position="740"/>
    </location>
</feature>
<reference evidence="2 3" key="1">
    <citation type="journal article" date="2009" name="Science">
        <title>Green evolution and dynamic adaptations revealed by genomes of the marine picoeukaryotes Micromonas.</title>
        <authorList>
            <person name="Worden A.Z."/>
            <person name="Lee J.H."/>
            <person name="Mock T."/>
            <person name="Rouze P."/>
            <person name="Simmons M.P."/>
            <person name="Aerts A.L."/>
            <person name="Allen A.E."/>
            <person name="Cuvelier M.L."/>
            <person name="Derelle E."/>
            <person name="Everett M.V."/>
            <person name="Foulon E."/>
            <person name="Grimwood J."/>
            <person name="Gundlach H."/>
            <person name="Henrissat B."/>
            <person name="Napoli C."/>
            <person name="McDonald S.M."/>
            <person name="Parker M.S."/>
            <person name="Rombauts S."/>
            <person name="Salamov A."/>
            <person name="Von Dassow P."/>
            <person name="Badger J.H."/>
            <person name="Coutinho P.M."/>
            <person name="Demir E."/>
            <person name="Dubchak I."/>
            <person name="Gentemann C."/>
            <person name="Eikrem W."/>
            <person name="Gready J.E."/>
            <person name="John U."/>
            <person name="Lanier W."/>
            <person name="Lindquist E.A."/>
            <person name="Lucas S."/>
            <person name="Mayer K.F."/>
            <person name="Moreau H."/>
            <person name="Not F."/>
            <person name="Otillar R."/>
            <person name="Panaud O."/>
            <person name="Pangilinan J."/>
            <person name="Paulsen I."/>
            <person name="Piegu B."/>
            <person name="Poliakov A."/>
            <person name="Robbens S."/>
            <person name="Schmutz J."/>
            <person name="Toulza E."/>
            <person name="Wyss T."/>
            <person name="Zelensky A."/>
            <person name="Zhou K."/>
            <person name="Armbrust E.V."/>
            <person name="Bhattacharya D."/>
            <person name="Goodenough U.W."/>
            <person name="Van de Peer Y."/>
            <person name="Grigoriev I.V."/>
        </authorList>
    </citation>
    <scope>NUCLEOTIDE SEQUENCE [LARGE SCALE GENOMIC DNA]</scope>
    <source>
        <strain evidence="2 3">CCMP1545</strain>
    </source>
</reference>
<feature type="compositionally biased region" description="Gly residues" evidence="1">
    <location>
        <begin position="650"/>
        <end position="695"/>
    </location>
</feature>
<protein>
    <submittedName>
        <fullName evidence="2">Predicted protein</fullName>
    </submittedName>
</protein>
<dbReference type="STRING" id="564608.C1N8M9"/>
<keyword evidence="3" id="KW-1185">Reference proteome</keyword>
<feature type="region of interest" description="Disordered" evidence="1">
    <location>
        <begin position="640"/>
        <end position="769"/>
    </location>
</feature>
<feature type="compositionally biased region" description="Low complexity" evidence="1">
    <location>
        <begin position="335"/>
        <end position="353"/>
    </location>
</feature>
<dbReference type="GeneID" id="9689552"/>
<sequence>MDNYPQLVFSAAAFNASLADELPRGVGIAGARRDFVALAVMMGNDYLPGSRFGVKYSWRAYRQLRTGEPGPWITVDEEEELLDPADGDGVDVAIPSSSNHSVAKDVAWGKYRDTPLFPSPTERDLSEDVYRWGDGHARGAAFTAGKMAFRHPPPVHWEMLRDFSKVLSDPEYVKRQVHDGLRPRADVQRSVNAAAALVAWFGDDDDDDDDAGDDDDDDDEDEDDDDAASSSSSAVKAAVVEPRVANVAGVGGVLRASADPQQSTRRAYEYVQAVGWVLEMYYAGACLDYGYNFVYPTTDSKSDMSEADLNEATKATLAAAAAAAKVAPGGGGGNSANNGNNSGNNAANANPGGRTQLPPVHPVDVADFISIPLTYDPTLDPLRDPERASIAYLNRFPITPLAYSLAVIPRGGRSLLARGVRPLVDPGSPVYHLFRDDYCVTCIKHRITAGPLERVIQREAEGGGGGGGPGGIMKPRSGMDKDRIGSRAEKVLLAKKFAGGDEEIRKAARAGGDVAKEFLRKLNRRHLTHMSTARQHEQDKPPPPLNDLEGAVARASIDGALSEDEETIRTLADQPVLIWHHGPSSDPPGLDSSALTAEDDIPAWATTVAPPGCRHVGKLMREIRRYDGDASAVVSRWAVGGERAPAPRDVGGGGGRGGGGRGGQRDGGGGRGANTANGQGGGQRGRGGGRGGGRARGWRQPAPAGAARGKEKEKENAAGIETPANAAGEAAARPPPARANRVARFRGGRGGNRAHGGGGGGGGGERGSSAKVRAFPSISAATAARVAFAFL</sequence>
<dbReference type="RefSeq" id="XP_003064111.1">
    <property type="nucleotide sequence ID" value="XM_003064065.1"/>
</dbReference>
<feature type="compositionally biased region" description="Gly residues" evidence="1">
    <location>
        <begin position="748"/>
        <end position="766"/>
    </location>
</feature>
<dbReference type="EMBL" id="GG663750">
    <property type="protein sequence ID" value="EEH51733.1"/>
    <property type="molecule type" value="Genomic_DNA"/>
</dbReference>
<evidence type="ECO:0000313" key="3">
    <source>
        <dbReference type="Proteomes" id="UP000001876"/>
    </source>
</evidence>